<comment type="pathway">
    <text evidence="1 6">Cofactor biosynthesis; molybdopterin biosynthesis.</text>
</comment>
<sequence>VDLIISVGGTSFQPRAVMPEATRAVIEKEATVLQTAIHLQCLKENPISLLYRGVAGIRKKTLIINLPENVQSAAACLEKISLILPIAIGQMKGEKTTDKVIENLLSKQKQFPDKTKDFNLPFTPQSVQYGRQVNRIYPYPPVSLEKAFGLVVSNTDSTPVTVDVLANESVPPLPTSILDGYAVIAADTPGNLEVINSKSSDVLLQYVTPGRCVRVSTGSLLPSGADSVVKVEDTTILREAADGNCELVVRVNTTVKSGDLIRANGSDLKRGEVVLKAGTKLKHIAIGMLAAAGVSKIRVHKLPVIAVLSIGDKLVEPDKESLRVDEIRDTNRLTLLLLLKQQGFPTMDYGTLTGDRARIKSTLVSAYQNADLVISTGGCSMGEKDIVKSVIQEIGGTLQFGRVAIKPGAPACFATLNTGSSKKLFFCLPGARVPVPALTAYYLLVKPCLQKLCGSKSVAPTVVKARVRMRCLEMVSTDIELGPGPEYQRAALRYEPNEVVPYADVTGNQIISRLQSMADAKLLLLLPAATPTLPSIRRGQVVDAVLM</sequence>
<dbReference type="Gene3D" id="2.40.340.10">
    <property type="entry name" value="MoeA, C-terminal, domain IV"/>
    <property type="match status" value="1"/>
</dbReference>
<reference evidence="8" key="2">
    <citation type="submission" date="2025-08" db="UniProtKB">
        <authorList>
            <consortium name="Ensembl"/>
        </authorList>
    </citation>
    <scope>IDENTIFICATION</scope>
</reference>
<dbReference type="CDD" id="cd00887">
    <property type="entry name" value="MoeA"/>
    <property type="match status" value="1"/>
</dbReference>
<feature type="domain" description="MoaB/Mog" evidence="7">
    <location>
        <begin position="306"/>
        <end position="451"/>
    </location>
</feature>
<evidence type="ECO:0000313" key="8">
    <source>
        <dbReference type="Ensembl" id="ENSCSAVP00000011128.1"/>
    </source>
</evidence>
<evidence type="ECO:0000259" key="7">
    <source>
        <dbReference type="SMART" id="SM00852"/>
    </source>
</evidence>
<dbReference type="InterPro" id="IPR036135">
    <property type="entry name" value="MoeA_linker/N_sf"/>
</dbReference>
<dbReference type="GO" id="GO:0030425">
    <property type="term" value="C:dendrite"/>
    <property type="evidence" value="ECO:0007669"/>
    <property type="project" value="TreeGrafter"/>
</dbReference>
<dbReference type="SUPFAM" id="SSF63867">
    <property type="entry name" value="MoeA C-terminal domain-like"/>
    <property type="match status" value="1"/>
</dbReference>
<dbReference type="Proteomes" id="UP000007875">
    <property type="component" value="Unassembled WGS sequence"/>
</dbReference>
<dbReference type="GO" id="GO:0005524">
    <property type="term" value="F:ATP binding"/>
    <property type="evidence" value="ECO:0007669"/>
    <property type="project" value="UniProtKB-UniRule"/>
</dbReference>
<reference evidence="8" key="3">
    <citation type="submission" date="2025-09" db="UniProtKB">
        <authorList>
            <consortium name="Ensembl"/>
        </authorList>
    </citation>
    <scope>IDENTIFICATION</scope>
</reference>
<dbReference type="PANTHER" id="PTHR10192">
    <property type="entry name" value="MOLYBDOPTERIN BIOSYNTHESIS PROTEIN"/>
    <property type="match status" value="1"/>
</dbReference>
<dbReference type="HOGENOM" id="CLU_010186_2_2_1"/>
<dbReference type="AlphaFoldDB" id="H2Z0L6"/>
<reference evidence="9" key="1">
    <citation type="submission" date="2003-08" db="EMBL/GenBank/DDBJ databases">
        <authorList>
            <person name="Birren B."/>
            <person name="Nusbaum C."/>
            <person name="Abebe A."/>
            <person name="Abouelleil A."/>
            <person name="Adekoya E."/>
            <person name="Ait-zahra M."/>
            <person name="Allen N."/>
            <person name="Allen T."/>
            <person name="An P."/>
            <person name="Anderson M."/>
            <person name="Anderson S."/>
            <person name="Arachchi H."/>
            <person name="Armbruster J."/>
            <person name="Bachantsang P."/>
            <person name="Baldwin J."/>
            <person name="Barry A."/>
            <person name="Bayul T."/>
            <person name="Blitshsteyn B."/>
            <person name="Bloom T."/>
            <person name="Blye J."/>
            <person name="Boguslavskiy L."/>
            <person name="Borowsky M."/>
            <person name="Boukhgalter B."/>
            <person name="Brunache A."/>
            <person name="Butler J."/>
            <person name="Calixte N."/>
            <person name="Calvo S."/>
            <person name="Camarata J."/>
            <person name="Campo K."/>
            <person name="Chang J."/>
            <person name="Cheshatsang Y."/>
            <person name="Citroen M."/>
            <person name="Collymore A."/>
            <person name="Considine T."/>
            <person name="Cook A."/>
            <person name="Cooke P."/>
            <person name="Corum B."/>
            <person name="Cuomo C."/>
            <person name="David R."/>
            <person name="Dawoe T."/>
            <person name="Degray S."/>
            <person name="Dodge S."/>
            <person name="Dooley K."/>
            <person name="Dorje P."/>
            <person name="Dorjee K."/>
            <person name="Dorris L."/>
            <person name="Duffey N."/>
            <person name="Dupes A."/>
            <person name="Elkins T."/>
            <person name="Engels R."/>
            <person name="Erickson J."/>
            <person name="Farina A."/>
            <person name="Faro S."/>
            <person name="Ferreira P."/>
            <person name="Fischer H."/>
            <person name="Fitzgerald M."/>
            <person name="Foley K."/>
            <person name="Gage D."/>
            <person name="Galagan J."/>
            <person name="Gearin G."/>
            <person name="Gnerre S."/>
            <person name="Gnirke A."/>
            <person name="Goyette A."/>
            <person name="Graham J."/>
            <person name="Grandbois E."/>
            <person name="Gyaltsen K."/>
            <person name="Hafez N."/>
            <person name="Hagopian D."/>
            <person name="Hagos B."/>
            <person name="Hall J."/>
            <person name="Hatcher B."/>
            <person name="Heller A."/>
            <person name="Higgins H."/>
            <person name="Honan T."/>
            <person name="Horn A."/>
            <person name="Houde N."/>
            <person name="Hughes L."/>
            <person name="Hulme W."/>
            <person name="Husby E."/>
            <person name="Iliev I."/>
            <person name="Jaffe D."/>
            <person name="Jones C."/>
            <person name="Kamal M."/>
            <person name="Kamat A."/>
            <person name="Kamvysselis M."/>
            <person name="Karlsson E."/>
            <person name="Kells C."/>
            <person name="Kieu A."/>
            <person name="Kisner P."/>
            <person name="Kodira C."/>
            <person name="Kulbokas E."/>
            <person name="Labutti K."/>
            <person name="Lama D."/>
            <person name="Landers T."/>
            <person name="Leger J."/>
            <person name="Levine S."/>
            <person name="Lewis D."/>
            <person name="Lewis T."/>
            <person name="Lindblad-toh K."/>
            <person name="Liu X."/>
            <person name="Lokyitsang T."/>
            <person name="Lokyitsang Y."/>
            <person name="Lucien O."/>
            <person name="Lui A."/>
            <person name="Ma L.J."/>
            <person name="Mabbitt R."/>
            <person name="Macdonald J."/>
            <person name="Maclean C."/>
            <person name="Major J."/>
            <person name="Manning J."/>
            <person name="Marabella R."/>
            <person name="Maru K."/>
            <person name="Matthews C."/>
            <person name="Mauceli E."/>
            <person name="Mccarthy M."/>
            <person name="Mcdonough S."/>
            <person name="Mcghee T."/>
            <person name="Meldrim J."/>
            <person name="Meneus L."/>
            <person name="Mesirov J."/>
            <person name="Mihalev A."/>
            <person name="Mihova T."/>
            <person name="Mikkelsen T."/>
            <person name="Mlenga V."/>
            <person name="Moru K."/>
            <person name="Mozes J."/>
            <person name="Mulrain L."/>
            <person name="Munson G."/>
            <person name="Naylor J."/>
            <person name="Newes C."/>
            <person name="Nguyen C."/>
            <person name="Nguyen N."/>
            <person name="Nguyen T."/>
            <person name="Nicol R."/>
            <person name="Nielsen C."/>
            <person name="Nizzari M."/>
            <person name="Norbu C."/>
            <person name="Norbu N."/>
            <person name="O'donnell P."/>
            <person name="Okoawo O."/>
            <person name="O'leary S."/>
            <person name="Omotosho B."/>
            <person name="O'neill K."/>
            <person name="Osman S."/>
            <person name="Parker S."/>
            <person name="Perrin D."/>
            <person name="Phunkhang P."/>
            <person name="Piqani B."/>
            <person name="Purcell S."/>
            <person name="Rachupka T."/>
            <person name="Ramasamy U."/>
            <person name="Rameau R."/>
            <person name="Ray V."/>
            <person name="Raymond C."/>
            <person name="Retta R."/>
            <person name="Richardson S."/>
            <person name="Rise C."/>
            <person name="Rodriguez J."/>
            <person name="Rogers J."/>
            <person name="Rogov P."/>
            <person name="Rutman M."/>
            <person name="Schupbach R."/>
            <person name="Seaman C."/>
            <person name="Settipalli S."/>
            <person name="Sharpe T."/>
            <person name="Sheridan J."/>
            <person name="Sherpa N."/>
            <person name="Shi J."/>
            <person name="Smirnov S."/>
            <person name="Smith C."/>
            <person name="Sougnez C."/>
            <person name="Spencer B."/>
            <person name="Stalker J."/>
            <person name="Stange-thomann N."/>
            <person name="Stavropoulos S."/>
            <person name="Stetson K."/>
            <person name="Stone C."/>
            <person name="Stone S."/>
            <person name="Stubbs M."/>
            <person name="Talamas J."/>
            <person name="Tchuinga P."/>
            <person name="Tenzing P."/>
            <person name="Tesfaye S."/>
            <person name="Theodore J."/>
            <person name="Thoulutsang Y."/>
            <person name="Topham K."/>
            <person name="Towey S."/>
            <person name="Tsamla T."/>
            <person name="Tsomo N."/>
            <person name="Vallee D."/>
            <person name="Vassiliev H."/>
            <person name="Venkataraman V."/>
            <person name="Vinson J."/>
            <person name="Vo A."/>
            <person name="Wade C."/>
            <person name="Wang S."/>
            <person name="Wangchuk T."/>
            <person name="Wangdi T."/>
            <person name="Whittaker C."/>
            <person name="Wilkinson J."/>
            <person name="Wu Y."/>
            <person name="Wyman D."/>
            <person name="Yadav S."/>
            <person name="Yang S."/>
            <person name="Yang X."/>
            <person name="Yeager S."/>
            <person name="Yee E."/>
            <person name="Young G."/>
            <person name="Zainoun J."/>
            <person name="Zembeck L."/>
            <person name="Zimmer A."/>
            <person name="Zody M."/>
            <person name="Lander E."/>
        </authorList>
    </citation>
    <scope>NUCLEOTIDE SEQUENCE [LARGE SCALE GENOMIC DNA]</scope>
</reference>
<organism evidence="8 9">
    <name type="scientific">Ciona savignyi</name>
    <name type="common">Pacific transparent sea squirt</name>
    <dbReference type="NCBI Taxonomy" id="51511"/>
    <lineage>
        <taxon>Eukaryota</taxon>
        <taxon>Metazoa</taxon>
        <taxon>Chordata</taxon>
        <taxon>Tunicata</taxon>
        <taxon>Ascidiacea</taxon>
        <taxon>Phlebobranchia</taxon>
        <taxon>Cionidae</taxon>
        <taxon>Ciona</taxon>
    </lineage>
</organism>
<dbReference type="GO" id="GO:0099634">
    <property type="term" value="C:postsynaptic specialization membrane"/>
    <property type="evidence" value="ECO:0007669"/>
    <property type="project" value="GOC"/>
</dbReference>
<comment type="catalytic activity">
    <reaction evidence="6">
        <text>adenylyl-molybdopterin + molybdate = Mo-molybdopterin + AMP + H(+)</text>
        <dbReference type="Rhea" id="RHEA:35047"/>
        <dbReference type="ChEBI" id="CHEBI:15378"/>
        <dbReference type="ChEBI" id="CHEBI:36264"/>
        <dbReference type="ChEBI" id="CHEBI:62727"/>
        <dbReference type="ChEBI" id="CHEBI:71302"/>
        <dbReference type="ChEBI" id="CHEBI:456215"/>
    </reaction>
</comment>
<keyword evidence="6" id="KW-0479">Metal-binding</keyword>
<keyword evidence="6" id="KW-0500">Molybdenum</keyword>
<dbReference type="GO" id="GO:0072579">
    <property type="term" value="P:glycine receptor clustering"/>
    <property type="evidence" value="ECO:0007669"/>
    <property type="project" value="TreeGrafter"/>
</dbReference>
<dbReference type="SUPFAM" id="SSF53218">
    <property type="entry name" value="Molybdenum cofactor biosynthesis proteins"/>
    <property type="match status" value="2"/>
</dbReference>
<dbReference type="GO" id="GO:0061599">
    <property type="term" value="F:molybdopterin molybdotransferase activity"/>
    <property type="evidence" value="ECO:0007669"/>
    <property type="project" value="UniProtKB-UniRule"/>
</dbReference>
<dbReference type="GO" id="GO:0007529">
    <property type="term" value="P:establishment of synaptic specificity at neuromuscular junction"/>
    <property type="evidence" value="ECO:0007669"/>
    <property type="project" value="TreeGrafter"/>
</dbReference>
<dbReference type="InterPro" id="IPR038987">
    <property type="entry name" value="MoeA-like"/>
</dbReference>
<dbReference type="Gene3D" id="3.90.105.10">
    <property type="entry name" value="Molybdopterin biosynthesis moea protein, domain 2"/>
    <property type="match status" value="1"/>
</dbReference>
<comment type="catalytic activity">
    <reaction evidence="6">
        <text>molybdopterin + ATP + H(+) = adenylyl-molybdopterin + diphosphate</text>
        <dbReference type="Rhea" id="RHEA:31331"/>
        <dbReference type="ChEBI" id="CHEBI:15378"/>
        <dbReference type="ChEBI" id="CHEBI:30616"/>
        <dbReference type="ChEBI" id="CHEBI:33019"/>
        <dbReference type="ChEBI" id="CHEBI:58698"/>
        <dbReference type="ChEBI" id="CHEBI:62727"/>
    </reaction>
</comment>
<evidence type="ECO:0000313" key="9">
    <source>
        <dbReference type="Proteomes" id="UP000007875"/>
    </source>
</evidence>
<dbReference type="InterPro" id="IPR036688">
    <property type="entry name" value="MoeA_C_domain_IV_sf"/>
</dbReference>
<keyword evidence="6" id="KW-0460">Magnesium</keyword>
<dbReference type="GO" id="GO:0005829">
    <property type="term" value="C:cytosol"/>
    <property type="evidence" value="ECO:0007669"/>
    <property type="project" value="TreeGrafter"/>
</dbReference>
<evidence type="ECO:0000256" key="4">
    <source>
        <dbReference type="ARBA" id="ARBA00012509"/>
    </source>
</evidence>
<comment type="similarity">
    <text evidence="6">Belongs to the MoeA family.</text>
</comment>
<protein>
    <recommendedName>
        <fullName evidence="4">molybdopterin adenylyltransferase</fullName>
        <ecNumber evidence="4">2.7.7.75</ecNumber>
    </recommendedName>
</protein>
<dbReference type="GO" id="GO:0098970">
    <property type="term" value="P:postsynaptic neurotransmitter receptor diffusion trapping"/>
    <property type="evidence" value="ECO:0007669"/>
    <property type="project" value="TreeGrafter"/>
</dbReference>
<dbReference type="EC" id="2.7.7.75" evidence="4"/>
<dbReference type="InterPro" id="IPR036425">
    <property type="entry name" value="MoaB/Mog-like_dom_sf"/>
</dbReference>
<dbReference type="GO" id="GO:0006777">
    <property type="term" value="P:Mo-molybdopterin cofactor biosynthetic process"/>
    <property type="evidence" value="ECO:0007669"/>
    <property type="project" value="UniProtKB-UniRule"/>
</dbReference>
<comment type="similarity">
    <text evidence="3">In the C-terminal section; belongs to the MoeA family.</text>
</comment>
<comment type="cofactor">
    <cofactor evidence="6">
        <name>Mg(2+)</name>
        <dbReference type="ChEBI" id="CHEBI:18420"/>
    </cofactor>
</comment>
<dbReference type="FunFam" id="2.170.190.11:FF:000001">
    <property type="entry name" value="Molybdopterin molybdenumtransferase"/>
    <property type="match status" value="1"/>
</dbReference>
<dbReference type="UniPathway" id="UPA00344"/>
<dbReference type="GO" id="GO:0061598">
    <property type="term" value="F:molybdopterin adenylyltransferase activity"/>
    <property type="evidence" value="ECO:0007669"/>
    <property type="project" value="UniProtKB-UniRule"/>
</dbReference>
<evidence type="ECO:0000256" key="2">
    <source>
        <dbReference type="ARBA" id="ARBA00007589"/>
    </source>
</evidence>
<dbReference type="InterPro" id="IPR005110">
    <property type="entry name" value="MoeA_linker/N"/>
</dbReference>
<evidence type="ECO:0000256" key="6">
    <source>
        <dbReference type="RuleBase" id="RU365090"/>
    </source>
</evidence>
<dbReference type="SUPFAM" id="SSF63882">
    <property type="entry name" value="MoeA N-terminal region -like"/>
    <property type="match status" value="1"/>
</dbReference>
<dbReference type="Ensembl" id="ENSCSAVT00000011259.1">
    <property type="protein sequence ID" value="ENSCSAVP00000011128.1"/>
    <property type="gene ID" value="ENSCSAVG00000006507.1"/>
</dbReference>
<dbReference type="GO" id="GO:0046872">
    <property type="term" value="F:metal ion binding"/>
    <property type="evidence" value="ECO:0007669"/>
    <property type="project" value="UniProtKB-UniRule"/>
</dbReference>
<comment type="function">
    <text evidence="6">Catalyzes two steps in the biosynthesis of the molybdenum cofactor. In the first step, molybdopterin is adenylated. Subsequently, molybdate is inserted into adenylated molybdopterin and AMP is released.</text>
</comment>
<dbReference type="Pfam" id="PF03453">
    <property type="entry name" value="MoeA_N"/>
    <property type="match status" value="1"/>
</dbReference>
<accession>H2Z0L6</accession>
<evidence type="ECO:0000256" key="5">
    <source>
        <dbReference type="ARBA" id="ARBA00023150"/>
    </source>
</evidence>
<dbReference type="PANTHER" id="PTHR10192:SF5">
    <property type="entry name" value="GEPHYRIN"/>
    <property type="match status" value="1"/>
</dbReference>
<dbReference type="SMART" id="SM00852">
    <property type="entry name" value="MoCF_biosynth"/>
    <property type="match status" value="1"/>
</dbReference>
<dbReference type="GeneTree" id="ENSGT00390000016577"/>
<keyword evidence="5 6" id="KW-0501">Molybdenum cofactor biosynthesis</keyword>
<comment type="similarity">
    <text evidence="2">In the N-terminal section; belongs to the MoaB/Mog family.</text>
</comment>
<dbReference type="Pfam" id="PF00994">
    <property type="entry name" value="MoCF_biosynth"/>
    <property type="match status" value="2"/>
</dbReference>
<dbReference type="Gene3D" id="2.170.190.11">
    <property type="entry name" value="Molybdopterin biosynthesis moea protein, domain 3"/>
    <property type="match status" value="1"/>
</dbReference>
<keyword evidence="6" id="KW-0808">Transferase</keyword>
<name>H2Z0L6_CIOSA</name>
<proteinExistence type="inferred from homology"/>
<dbReference type="GO" id="GO:0097112">
    <property type="term" value="P:gamma-aminobutyric acid receptor clustering"/>
    <property type="evidence" value="ECO:0007669"/>
    <property type="project" value="TreeGrafter"/>
</dbReference>
<keyword evidence="9" id="KW-1185">Reference proteome</keyword>
<dbReference type="InterPro" id="IPR001453">
    <property type="entry name" value="MoaB/Mog_dom"/>
</dbReference>
<evidence type="ECO:0000256" key="3">
    <source>
        <dbReference type="ARBA" id="ARBA00008339"/>
    </source>
</evidence>
<evidence type="ECO:0000256" key="1">
    <source>
        <dbReference type="ARBA" id="ARBA00005046"/>
    </source>
</evidence>
<dbReference type="Gene3D" id="3.40.980.10">
    <property type="entry name" value="MoaB/Mog-like domain"/>
    <property type="match status" value="2"/>
</dbReference>